<keyword evidence="2" id="KW-1185">Reference proteome</keyword>
<name>A0ABX9UH40_9CORY</name>
<dbReference type="InterPro" id="IPR021400">
    <property type="entry name" value="DUF3039"/>
</dbReference>
<accession>A0ABX9UH40</accession>
<evidence type="ECO:0000313" key="2">
    <source>
        <dbReference type="Proteomes" id="UP000266886"/>
    </source>
</evidence>
<dbReference type="Proteomes" id="UP000266886">
    <property type="component" value="Unassembled WGS sequence"/>
</dbReference>
<gene>
    <name evidence="1" type="ORF">EAW56_10985</name>
</gene>
<dbReference type="RefSeq" id="WP_122086565.1">
    <property type="nucleotide sequence ID" value="NZ_CP047583.1"/>
</dbReference>
<dbReference type="EMBL" id="RDRE01000048">
    <property type="protein sequence ID" value="RMD17408.1"/>
    <property type="molecule type" value="Genomic_DNA"/>
</dbReference>
<organism evidence="1 2">
    <name type="scientific">Corynebacterium gottingense</name>
    <dbReference type="NCBI Taxonomy" id="2041036"/>
    <lineage>
        <taxon>Bacteria</taxon>
        <taxon>Bacillati</taxon>
        <taxon>Actinomycetota</taxon>
        <taxon>Actinomycetes</taxon>
        <taxon>Mycobacteriales</taxon>
        <taxon>Corynebacteriaceae</taxon>
        <taxon>Corynebacterium</taxon>
    </lineage>
</organism>
<proteinExistence type="predicted"/>
<comment type="caution">
    <text evidence="1">The sequence shown here is derived from an EMBL/GenBank/DDBJ whole genome shotgun (WGS) entry which is preliminary data.</text>
</comment>
<protein>
    <submittedName>
        <fullName evidence="1">DUF3039 domain-containing protein</fullName>
    </submittedName>
</protein>
<dbReference type="Pfam" id="PF11238">
    <property type="entry name" value="DUF3039"/>
    <property type="match status" value="1"/>
</dbReference>
<reference evidence="1 2" key="1">
    <citation type="submission" date="2018-10" db="EMBL/GenBank/DDBJ databases">
        <title>Whole genome sequence of Corynebacterium gottingense DSM 130494T.</title>
        <authorList>
            <person name="Bernier A.-M."/>
            <person name="Bernard K."/>
        </authorList>
    </citation>
    <scope>NUCLEOTIDE SEQUENCE [LARGE SCALE GENOMIC DNA]</scope>
    <source>
        <strain evidence="1 2">DSM 103494</strain>
    </source>
</reference>
<evidence type="ECO:0000313" key="1">
    <source>
        <dbReference type="EMBL" id="RMD17408.1"/>
    </source>
</evidence>
<sequence length="47" mass="5147">MSDAIVQGSPVFALCGTVFVPRQDHKKLAACPRCMRIQGLLEQSESK</sequence>